<protein>
    <recommendedName>
        <fullName evidence="9">Protein msta</fullName>
    </recommendedName>
</protein>
<feature type="domain" description="MYND-type" evidence="6">
    <location>
        <begin position="5"/>
        <end position="42"/>
    </location>
</feature>
<keyword evidence="1" id="KW-0479">Metal-binding</keyword>
<evidence type="ECO:0008006" key="9">
    <source>
        <dbReference type="Google" id="ProtNLM"/>
    </source>
</evidence>
<keyword evidence="8" id="KW-1185">Reference proteome</keyword>
<evidence type="ECO:0000313" key="7">
    <source>
        <dbReference type="EMBL" id="KAG5673865.1"/>
    </source>
</evidence>
<accession>A0A9J6BVC3</accession>
<comment type="caution">
    <text evidence="7">The sequence shown here is derived from an EMBL/GenBank/DDBJ whole genome shotgun (WGS) entry which is preliminary data.</text>
</comment>
<dbReference type="InterPro" id="IPR053010">
    <property type="entry name" value="SET_SmydA-8"/>
</dbReference>
<dbReference type="GO" id="GO:0008757">
    <property type="term" value="F:S-adenosylmethionine-dependent methyltransferase activity"/>
    <property type="evidence" value="ECO:0007669"/>
    <property type="project" value="UniProtKB-ARBA"/>
</dbReference>
<dbReference type="Gene3D" id="6.10.140.2220">
    <property type="match status" value="2"/>
</dbReference>
<dbReference type="SUPFAM" id="SSF82199">
    <property type="entry name" value="SET domain"/>
    <property type="match status" value="1"/>
</dbReference>
<reference evidence="7" key="1">
    <citation type="submission" date="2021-03" db="EMBL/GenBank/DDBJ databases">
        <title>Chromosome level genome of the anhydrobiotic midge Polypedilum vanderplanki.</title>
        <authorList>
            <person name="Yoshida Y."/>
            <person name="Kikawada T."/>
            <person name="Gusev O."/>
        </authorList>
    </citation>
    <scope>NUCLEOTIDE SEQUENCE</scope>
    <source>
        <strain evidence="7">NIAS01</strain>
        <tissue evidence="7">Whole body or cell culture</tissue>
    </source>
</reference>
<dbReference type="GO" id="GO:0008270">
    <property type="term" value="F:zinc ion binding"/>
    <property type="evidence" value="ECO:0007669"/>
    <property type="project" value="UniProtKB-KW"/>
</dbReference>
<dbReference type="PROSITE" id="PS50865">
    <property type="entry name" value="ZF_MYND_2"/>
    <property type="match status" value="1"/>
</dbReference>
<evidence type="ECO:0000259" key="5">
    <source>
        <dbReference type="PROSITE" id="PS50280"/>
    </source>
</evidence>
<proteinExistence type="predicted"/>
<dbReference type="InterPro" id="IPR001214">
    <property type="entry name" value="SET_dom"/>
</dbReference>
<name>A0A9J6BVC3_POLVA</name>
<dbReference type="Pfam" id="PF00856">
    <property type="entry name" value="SET"/>
    <property type="match status" value="1"/>
</dbReference>
<gene>
    <name evidence="7" type="ORF">PVAND_003876</name>
</gene>
<organism evidence="7 8">
    <name type="scientific">Polypedilum vanderplanki</name>
    <name type="common">Sleeping chironomid midge</name>
    <dbReference type="NCBI Taxonomy" id="319348"/>
    <lineage>
        <taxon>Eukaryota</taxon>
        <taxon>Metazoa</taxon>
        <taxon>Ecdysozoa</taxon>
        <taxon>Arthropoda</taxon>
        <taxon>Hexapoda</taxon>
        <taxon>Insecta</taxon>
        <taxon>Pterygota</taxon>
        <taxon>Neoptera</taxon>
        <taxon>Endopterygota</taxon>
        <taxon>Diptera</taxon>
        <taxon>Nematocera</taxon>
        <taxon>Chironomoidea</taxon>
        <taxon>Chironomidae</taxon>
        <taxon>Chironominae</taxon>
        <taxon>Polypedilum</taxon>
        <taxon>Polypedilum</taxon>
    </lineage>
</organism>
<evidence type="ECO:0000256" key="2">
    <source>
        <dbReference type="ARBA" id="ARBA00022771"/>
    </source>
</evidence>
<dbReference type="Gene3D" id="1.10.220.160">
    <property type="match status" value="1"/>
</dbReference>
<dbReference type="Pfam" id="PF01753">
    <property type="entry name" value="zf-MYND"/>
    <property type="match status" value="1"/>
</dbReference>
<sequence>MTNCCKVCRNEAKQKCSGCLNVFYCSRNCQISDWKSGHKNACKPYEVKRNEKLGRYMIAARDLKAGEVLFREFAVVHGPKMISNPMCLGCHKTLAIQPHKADFYRCSRCAWPMCSNQCEMLDPHIDECKLMASKNYKCPTKNNQRQLEAIYFFILPLRFLLMKLNQPKSFDKILSELESHVDERIASRSYESHKLHLVPFIQKLLDPKIFTEQLILTAVAVLDNNCHEVSMPLRRIEMGGLFLISLILCHDCVPNTKHYVNYVEAETDILRYQMTFETTVPVKKGEHLTTTYTDTLKTTLERRRHLKQTKIFDCDCKRCRDSTELLTHGSSWKCEKCNKGLVVSMDPLDSISNWQCECCKSQYSYEEISKKLNRLQIQLSTSIKRNPEALENFIRLFNGEIYGNHLLMIEVKYMLCLMYGNIFGYEYKDLPEKLLHRKLELCHNLISIYSTIDPGQANHLQNVNFELNCAKIIETKLKLNRKIINRNDAMIAIDECLKEIRACYNVLVKETENKAIMDKRLGRIISESFV</sequence>
<dbReference type="OrthoDB" id="265717at2759"/>
<dbReference type="GO" id="GO:0008276">
    <property type="term" value="F:protein methyltransferase activity"/>
    <property type="evidence" value="ECO:0007669"/>
    <property type="project" value="UniProtKB-ARBA"/>
</dbReference>
<dbReference type="InterPro" id="IPR046341">
    <property type="entry name" value="SET_dom_sf"/>
</dbReference>
<evidence type="ECO:0000256" key="3">
    <source>
        <dbReference type="ARBA" id="ARBA00022833"/>
    </source>
</evidence>
<evidence type="ECO:0000256" key="1">
    <source>
        <dbReference type="ARBA" id="ARBA00022723"/>
    </source>
</evidence>
<dbReference type="PANTHER" id="PTHR46455">
    <property type="entry name" value="SET AND MYND DOMAIN CONTAINING, ARTHROPOD-SPECIFIC, MEMBER 4, ISOFORM A"/>
    <property type="match status" value="1"/>
</dbReference>
<keyword evidence="2 4" id="KW-0863">Zinc-finger</keyword>
<keyword evidence="3" id="KW-0862">Zinc</keyword>
<evidence type="ECO:0000259" key="6">
    <source>
        <dbReference type="PROSITE" id="PS50865"/>
    </source>
</evidence>
<dbReference type="PROSITE" id="PS50280">
    <property type="entry name" value="SET"/>
    <property type="match status" value="1"/>
</dbReference>
<evidence type="ECO:0000313" key="8">
    <source>
        <dbReference type="Proteomes" id="UP001107558"/>
    </source>
</evidence>
<evidence type="ECO:0000256" key="4">
    <source>
        <dbReference type="PROSITE-ProRule" id="PRU00134"/>
    </source>
</evidence>
<dbReference type="GO" id="GO:0008170">
    <property type="term" value="F:N-methyltransferase activity"/>
    <property type="evidence" value="ECO:0007669"/>
    <property type="project" value="UniProtKB-ARBA"/>
</dbReference>
<dbReference type="Gene3D" id="2.170.270.10">
    <property type="entry name" value="SET domain"/>
    <property type="match status" value="1"/>
</dbReference>
<feature type="domain" description="SET" evidence="5">
    <location>
        <begin position="43"/>
        <end position="293"/>
    </location>
</feature>
<dbReference type="InterPro" id="IPR002893">
    <property type="entry name" value="Znf_MYND"/>
</dbReference>
<dbReference type="AlphaFoldDB" id="A0A9J6BVC3"/>
<dbReference type="EMBL" id="JADBJN010000003">
    <property type="protein sequence ID" value="KAG5673865.1"/>
    <property type="molecule type" value="Genomic_DNA"/>
</dbReference>
<dbReference type="Proteomes" id="UP001107558">
    <property type="component" value="Chromosome 3"/>
</dbReference>
<dbReference type="PANTHER" id="PTHR46455:SF1">
    <property type="entry name" value="SET AND MYND DOMAIN CONTAINING, ARTHROPOD-SPECIFIC, MEMBER 2"/>
    <property type="match status" value="1"/>
</dbReference>